<dbReference type="AlphaFoldDB" id="A0LKW2"/>
<feature type="chain" id="PRO_5002626616" evidence="1">
    <location>
        <begin position="19"/>
        <end position="202"/>
    </location>
</feature>
<dbReference type="RefSeq" id="WP_011699232.1">
    <property type="nucleotide sequence ID" value="NC_008554.1"/>
</dbReference>
<keyword evidence="3" id="KW-1185">Reference proteome</keyword>
<dbReference type="KEGG" id="sfu:Sfum_2383"/>
<gene>
    <name evidence="2" type="ordered locus">Sfum_2383</name>
</gene>
<evidence type="ECO:0000256" key="1">
    <source>
        <dbReference type="SAM" id="SignalP"/>
    </source>
</evidence>
<proteinExistence type="predicted"/>
<dbReference type="InParanoid" id="A0LKW2"/>
<evidence type="ECO:0000313" key="3">
    <source>
        <dbReference type="Proteomes" id="UP000001784"/>
    </source>
</evidence>
<name>A0LKW2_SYNFM</name>
<organism evidence="2 3">
    <name type="scientific">Syntrophobacter fumaroxidans (strain DSM 10017 / MPOB)</name>
    <dbReference type="NCBI Taxonomy" id="335543"/>
    <lineage>
        <taxon>Bacteria</taxon>
        <taxon>Pseudomonadati</taxon>
        <taxon>Thermodesulfobacteriota</taxon>
        <taxon>Syntrophobacteria</taxon>
        <taxon>Syntrophobacterales</taxon>
        <taxon>Syntrophobacteraceae</taxon>
        <taxon>Syntrophobacter</taxon>
    </lineage>
</organism>
<dbReference type="eggNOG" id="ENOG50341NY">
    <property type="taxonomic scope" value="Bacteria"/>
</dbReference>
<reference evidence="2 3" key="1">
    <citation type="submission" date="2006-10" db="EMBL/GenBank/DDBJ databases">
        <title>Complete sequence of Syntrophobacter fumaroxidans MPOB.</title>
        <authorList>
            <consortium name="US DOE Joint Genome Institute"/>
            <person name="Copeland A."/>
            <person name="Lucas S."/>
            <person name="Lapidus A."/>
            <person name="Barry K."/>
            <person name="Detter J.C."/>
            <person name="Glavina del Rio T."/>
            <person name="Hammon N."/>
            <person name="Israni S."/>
            <person name="Pitluck S."/>
            <person name="Goltsman E.G."/>
            <person name="Martinez M."/>
            <person name="Schmutz J."/>
            <person name="Larimer F."/>
            <person name="Land M."/>
            <person name="Hauser L."/>
            <person name="Kyrpides N."/>
            <person name="Kim E."/>
            <person name="Boone D.R."/>
            <person name="Brockman F."/>
            <person name="Culley D."/>
            <person name="Ferry J."/>
            <person name="Gunsalus R."/>
            <person name="McInerney M.J."/>
            <person name="Morrison M."/>
            <person name="Plugge C."/>
            <person name="Rohlin L."/>
            <person name="Scholten J."/>
            <person name="Sieber J."/>
            <person name="Stams A.J.M."/>
            <person name="Worm P."/>
            <person name="Henstra A.M."/>
            <person name="Richardson P."/>
        </authorList>
    </citation>
    <scope>NUCLEOTIDE SEQUENCE [LARGE SCALE GENOMIC DNA]</scope>
    <source>
        <strain evidence="3">DSM 10017 / MPOB</strain>
    </source>
</reference>
<sequence length="202" mass="22626" precursor="true">MRKLFVLLWITAMLSASAGPSLAAGDRAMKQRLKNELVEFTPPDAFLDANFVADEVDPGFIFGKIGDFAKSRSCPTTWLIGKDEKKRMESHDPQAGPVEYSLYLEVDCPGKLTYFVFVDRSQAGSAQWMEQQKQLHKSKLEPRSGPAETGLEEAARNGFPVNAELRFVESEGELLLRPEDALTGELNFQPIYDIRLNKAVDR</sequence>
<dbReference type="EMBL" id="CP000478">
    <property type="protein sequence ID" value="ABK18064.1"/>
    <property type="molecule type" value="Genomic_DNA"/>
</dbReference>
<evidence type="ECO:0000313" key="2">
    <source>
        <dbReference type="EMBL" id="ABK18064.1"/>
    </source>
</evidence>
<dbReference type="Proteomes" id="UP000001784">
    <property type="component" value="Chromosome"/>
</dbReference>
<dbReference type="OrthoDB" id="5451660at2"/>
<protein>
    <submittedName>
        <fullName evidence="2">Uncharacterized protein</fullName>
    </submittedName>
</protein>
<accession>A0LKW2</accession>
<feature type="signal peptide" evidence="1">
    <location>
        <begin position="1"/>
        <end position="18"/>
    </location>
</feature>
<keyword evidence="1" id="KW-0732">Signal</keyword>
<dbReference type="HOGENOM" id="CLU_1330171_0_0_7"/>